<dbReference type="EMBL" id="CP025197">
    <property type="protein sequence ID" value="AUG57168.1"/>
    <property type="molecule type" value="Genomic_DNA"/>
</dbReference>
<dbReference type="PANTHER" id="PTHR12106:SF27">
    <property type="entry name" value="SORTILIN-RELATED RECEPTOR"/>
    <property type="match status" value="1"/>
</dbReference>
<dbReference type="GO" id="GO:0006892">
    <property type="term" value="P:post-Golgi vesicle-mediated transport"/>
    <property type="evidence" value="ECO:0007669"/>
    <property type="project" value="TreeGrafter"/>
</dbReference>
<dbReference type="GO" id="GO:0016020">
    <property type="term" value="C:membrane"/>
    <property type="evidence" value="ECO:0007669"/>
    <property type="project" value="TreeGrafter"/>
</dbReference>
<gene>
    <name evidence="2" type="ORF">HVS_06210</name>
</gene>
<dbReference type="AlphaFoldDB" id="A0A2K9E449"/>
<comment type="subcellular location">
    <subcellularLocation>
        <location evidence="1">Cell envelope</location>
    </subcellularLocation>
</comment>
<dbReference type="KEGG" id="hsc:HVS_06210"/>
<dbReference type="InterPro" id="IPR011990">
    <property type="entry name" value="TPR-like_helical_dom_sf"/>
</dbReference>
<accession>A0A2K9E449</accession>
<dbReference type="Proteomes" id="UP000233534">
    <property type="component" value="Chromosome"/>
</dbReference>
<dbReference type="SUPFAM" id="SSF110296">
    <property type="entry name" value="Oligoxyloglucan reducing end-specific cellobiohydrolase"/>
    <property type="match status" value="1"/>
</dbReference>
<dbReference type="CDD" id="cd15482">
    <property type="entry name" value="Sialidase_non-viral"/>
    <property type="match status" value="1"/>
</dbReference>
<dbReference type="InterPro" id="IPR013378">
    <property type="entry name" value="InlB-like_B-rpt"/>
</dbReference>
<evidence type="ECO:0000313" key="2">
    <source>
        <dbReference type="EMBL" id="AUG57168.1"/>
    </source>
</evidence>
<reference evidence="2 3" key="1">
    <citation type="submission" date="2017-12" db="EMBL/GenBank/DDBJ databases">
        <title>Complete genome sequence of Herbivorax saccincola GGR1, a novel Cellulosome-producing hydrolytic bacterium in a thermophilic biogas plant, established by Illumina and Nanopore MinION sequencing.</title>
        <authorList>
            <person name="Pechtl A."/>
            <person name="Ruckert C."/>
            <person name="Koeck D.E."/>
            <person name="Maus I."/>
            <person name="Winkler A."/>
            <person name="Kalinowski J."/>
            <person name="Puhler A."/>
            <person name="Schwarz W.W."/>
            <person name="Zverlov V.V."/>
            <person name="Schluter A."/>
            <person name="Liebl W."/>
        </authorList>
    </citation>
    <scope>NUCLEOTIDE SEQUENCE [LARGE SCALE GENOMIC DNA]</scope>
    <source>
        <strain evidence="3">SR1</strain>
    </source>
</reference>
<dbReference type="Gene3D" id="6.10.250.190">
    <property type="match status" value="2"/>
</dbReference>
<proteinExistence type="predicted"/>
<dbReference type="InterPro" id="IPR050310">
    <property type="entry name" value="VPS10-sortilin"/>
</dbReference>
<organism evidence="2 3">
    <name type="scientific">Acetivibrio saccincola</name>
    <dbReference type="NCBI Taxonomy" id="1677857"/>
    <lineage>
        <taxon>Bacteria</taxon>
        <taxon>Bacillati</taxon>
        <taxon>Bacillota</taxon>
        <taxon>Clostridia</taxon>
        <taxon>Eubacteriales</taxon>
        <taxon>Oscillospiraceae</taxon>
        <taxon>Acetivibrio</taxon>
    </lineage>
</organism>
<dbReference type="SUPFAM" id="SSF48452">
    <property type="entry name" value="TPR-like"/>
    <property type="match status" value="1"/>
</dbReference>
<protein>
    <submittedName>
        <fullName evidence="2">Listeria-Bacteroides repeat domain protein</fullName>
    </submittedName>
</protein>
<evidence type="ECO:0000313" key="3">
    <source>
        <dbReference type="Proteomes" id="UP000233534"/>
    </source>
</evidence>
<dbReference type="InterPro" id="IPR042229">
    <property type="entry name" value="Listeria/Bacterioides_rpt_sf"/>
</dbReference>
<name>A0A2K9E449_9FIRM</name>
<dbReference type="RefSeq" id="WP_101300237.1">
    <property type="nucleotide sequence ID" value="NZ_CP025197.1"/>
</dbReference>
<keyword evidence="3" id="KW-1185">Reference proteome</keyword>
<dbReference type="InterPro" id="IPR015943">
    <property type="entry name" value="WD40/YVTN_repeat-like_dom_sf"/>
</dbReference>
<dbReference type="Gene3D" id="2.60.40.4270">
    <property type="entry name" value="Listeria-Bacteroides repeat domain"/>
    <property type="match status" value="1"/>
</dbReference>
<dbReference type="PANTHER" id="PTHR12106">
    <property type="entry name" value="SORTILIN RELATED"/>
    <property type="match status" value="1"/>
</dbReference>
<sequence length="658" mass="74706">MVSDEERTELKEAFTFKAGYTQNTWGHDKYKNYILLASYGKHNADNPPREVYLSKDHGETWEKIFDKPISKMLDPGYYHIHDVAFDPYSNMILISVGDGVNRQIHYSYDFGKTWHDVFDERVYDKVNMAPIHPTSILPFPDGIAFGSDELPEGISWWKRPENVEKPEIRWEDIEYKITFGKANDNLIGTYATKGDTLEVNGQVLGVMPFRNHDTKTEGHTRLFATGDGGQSWHEIFREAEWSPDYKGFFNAFLREENGNVYIYAAYSKFGNVYAWKAQMPDFSENNKLETYSLIYDENGADLGKAPVDLNCYFSGDVAVVNNSGSLKKNGHVFSCWNTKADGSGKDYNAWDAITVEDQNIVLYAKWEAAPGADVFIERAESEESPYKALAVYEEGIEFYPSDIRFYEGINKSLNTILSWAMSSHQRGNFSTAMSSYNRVINCKWADSLLAERAKALFDLAKENKLIDTADSIAEHAKSANSPYKALSIYEEGLLIYPQNSILINGANESAKIILSWCEGSIKRGDIYSAKSGYRRVANSKWVDEDIKLRAITLLNYTENPNNVIEHAKSADSPYKALSIYEEGLLIYPQNSKLINGVNESAKIILDWSKKSYMRGSFSSAIHGYNTVLKSRWAEEELKHEAEILLNYAREGVLFNGVN</sequence>
<dbReference type="Pfam" id="PF09479">
    <property type="entry name" value="Flg_new"/>
    <property type="match status" value="1"/>
</dbReference>
<dbReference type="Gene3D" id="2.130.10.10">
    <property type="entry name" value="YVTN repeat-like/Quinoprotein amine dehydrogenase"/>
    <property type="match status" value="1"/>
</dbReference>
<evidence type="ECO:0000256" key="1">
    <source>
        <dbReference type="ARBA" id="ARBA00004196"/>
    </source>
</evidence>